<feature type="signal peptide" evidence="1">
    <location>
        <begin position="1"/>
        <end position="24"/>
    </location>
</feature>
<keyword evidence="1" id="KW-0732">Signal</keyword>
<dbReference type="OrthoDB" id="5786382at2"/>
<protein>
    <submittedName>
        <fullName evidence="2">Uncharacterized protein</fullName>
    </submittedName>
</protein>
<organism evidence="2 3">
    <name type="scientific">Methylocaldum marinum</name>
    <dbReference type="NCBI Taxonomy" id="1432792"/>
    <lineage>
        <taxon>Bacteria</taxon>
        <taxon>Pseudomonadati</taxon>
        <taxon>Pseudomonadota</taxon>
        <taxon>Gammaproteobacteria</taxon>
        <taxon>Methylococcales</taxon>
        <taxon>Methylococcaceae</taxon>
        <taxon>Methylocaldum</taxon>
    </lineage>
</organism>
<name>A0A250KRB2_9GAMM</name>
<evidence type="ECO:0000313" key="2">
    <source>
        <dbReference type="EMBL" id="BBA33511.1"/>
    </source>
</evidence>
<feature type="chain" id="PRO_5013010124" evidence="1">
    <location>
        <begin position="25"/>
        <end position="119"/>
    </location>
</feature>
<dbReference type="Proteomes" id="UP000266313">
    <property type="component" value="Chromosome"/>
</dbReference>
<keyword evidence="3" id="KW-1185">Reference proteome</keyword>
<proteinExistence type="predicted"/>
<dbReference type="RefSeq" id="WP_119629108.1">
    <property type="nucleotide sequence ID" value="NZ_AP017928.1"/>
</dbReference>
<sequence>MLKGLVGILGFLVSCSWATGFAGALDEDVTFAFESNTSVANGDLAEERARQGVDDLAFARGALKATMAGNTVNASNMTTYNVIESGAFNDAGGIISVIQNTGNNVIIQNLTDVNVTIMP</sequence>
<dbReference type="PROSITE" id="PS51257">
    <property type="entry name" value="PROKAR_LIPOPROTEIN"/>
    <property type="match status" value="1"/>
</dbReference>
<accession>A0A250KRB2</accession>
<evidence type="ECO:0000256" key="1">
    <source>
        <dbReference type="SAM" id="SignalP"/>
    </source>
</evidence>
<reference evidence="2 3" key="1">
    <citation type="submission" date="2016-12" db="EMBL/GenBank/DDBJ databases">
        <title>Genome sequencing of Methylocaldum marinum.</title>
        <authorList>
            <person name="Takeuchi M."/>
            <person name="Kamagata Y."/>
            <person name="Hiraoka S."/>
            <person name="Oshima K."/>
            <person name="Hattori M."/>
            <person name="Iwasaki W."/>
        </authorList>
    </citation>
    <scope>NUCLEOTIDE SEQUENCE [LARGE SCALE GENOMIC DNA]</scope>
    <source>
        <strain evidence="2 3">S8</strain>
    </source>
</reference>
<gene>
    <name evidence="2" type="ORF">sS8_1553</name>
</gene>
<evidence type="ECO:0000313" key="3">
    <source>
        <dbReference type="Proteomes" id="UP000266313"/>
    </source>
</evidence>
<dbReference type="EMBL" id="AP017928">
    <property type="protein sequence ID" value="BBA33511.1"/>
    <property type="molecule type" value="Genomic_DNA"/>
</dbReference>
<dbReference type="AlphaFoldDB" id="A0A250KRB2"/>
<dbReference type="KEGG" id="mmai:sS8_1553"/>